<keyword evidence="3" id="KW-1185">Reference proteome</keyword>
<dbReference type="Proteomes" id="UP000823388">
    <property type="component" value="Chromosome 4N"/>
</dbReference>
<organism evidence="2 3">
    <name type="scientific">Panicum virgatum</name>
    <name type="common">Blackwell switchgrass</name>
    <dbReference type="NCBI Taxonomy" id="38727"/>
    <lineage>
        <taxon>Eukaryota</taxon>
        <taxon>Viridiplantae</taxon>
        <taxon>Streptophyta</taxon>
        <taxon>Embryophyta</taxon>
        <taxon>Tracheophyta</taxon>
        <taxon>Spermatophyta</taxon>
        <taxon>Magnoliopsida</taxon>
        <taxon>Liliopsida</taxon>
        <taxon>Poales</taxon>
        <taxon>Poaceae</taxon>
        <taxon>PACMAD clade</taxon>
        <taxon>Panicoideae</taxon>
        <taxon>Panicodae</taxon>
        <taxon>Paniceae</taxon>
        <taxon>Panicinae</taxon>
        <taxon>Panicum</taxon>
        <taxon>Panicum sect. Hiantes</taxon>
    </lineage>
</organism>
<accession>A0A8T0T6G2</accession>
<reference evidence="2" key="1">
    <citation type="submission" date="2020-05" db="EMBL/GenBank/DDBJ databases">
        <title>WGS assembly of Panicum virgatum.</title>
        <authorList>
            <person name="Lovell J.T."/>
            <person name="Jenkins J."/>
            <person name="Shu S."/>
            <person name="Juenger T.E."/>
            <person name="Schmutz J."/>
        </authorList>
    </citation>
    <scope>NUCLEOTIDE SEQUENCE</scope>
    <source>
        <strain evidence="2">AP13</strain>
    </source>
</reference>
<feature type="region of interest" description="Disordered" evidence="1">
    <location>
        <begin position="1"/>
        <end position="39"/>
    </location>
</feature>
<evidence type="ECO:0000313" key="3">
    <source>
        <dbReference type="Proteomes" id="UP000823388"/>
    </source>
</evidence>
<comment type="caution">
    <text evidence="2">The sequence shown here is derived from an EMBL/GenBank/DDBJ whole genome shotgun (WGS) entry which is preliminary data.</text>
</comment>
<name>A0A8T0T6G2_PANVG</name>
<sequence length="62" mass="6437">MVPNNSSAAGAIPPFPPATSDGNRPATPPEVADTTSGTGHENCFQWLWDLIKTCITGGPQLT</sequence>
<evidence type="ECO:0000256" key="1">
    <source>
        <dbReference type="SAM" id="MobiDB-lite"/>
    </source>
</evidence>
<proteinExistence type="predicted"/>
<evidence type="ECO:0000313" key="2">
    <source>
        <dbReference type="EMBL" id="KAG2606931.1"/>
    </source>
</evidence>
<gene>
    <name evidence="2" type="ORF">PVAP13_4NG201466</name>
</gene>
<protein>
    <submittedName>
        <fullName evidence="2">Uncharacterized protein</fullName>
    </submittedName>
</protein>
<dbReference type="AlphaFoldDB" id="A0A8T0T6G2"/>
<dbReference type="EMBL" id="CM029044">
    <property type="protein sequence ID" value="KAG2606931.1"/>
    <property type="molecule type" value="Genomic_DNA"/>
</dbReference>